<feature type="compositionally biased region" description="Polar residues" evidence="1">
    <location>
        <begin position="483"/>
        <end position="497"/>
    </location>
</feature>
<dbReference type="PANTHER" id="PTHR22145:SF3">
    <property type="entry name" value="PROTEIN FAM217B"/>
    <property type="match status" value="1"/>
</dbReference>
<feature type="region of interest" description="Disordered" evidence="1">
    <location>
        <begin position="101"/>
        <end position="127"/>
    </location>
</feature>
<proteinExistence type="predicted"/>
<feature type="compositionally biased region" description="Polar residues" evidence="1">
    <location>
        <begin position="118"/>
        <end position="127"/>
    </location>
</feature>
<dbReference type="CTD" id="63939"/>
<dbReference type="KEGG" id="pvt:110084720"/>
<protein>
    <submittedName>
        <fullName evidence="3">Protein FAM217B isoform X1</fullName>
    </submittedName>
</protein>
<evidence type="ECO:0000313" key="3">
    <source>
        <dbReference type="RefSeq" id="XP_020659988.2"/>
    </source>
</evidence>
<dbReference type="PANTHER" id="PTHR22145">
    <property type="entry name" value="SI:CH211-266K22.6"/>
    <property type="match status" value="1"/>
</dbReference>
<dbReference type="OrthoDB" id="10027339at2759"/>
<feature type="compositionally biased region" description="Basic and acidic residues" evidence="1">
    <location>
        <begin position="44"/>
        <end position="73"/>
    </location>
</feature>
<evidence type="ECO:0000313" key="2">
    <source>
        <dbReference type="Proteomes" id="UP001652642"/>
    </source>
</evidence>
<dbReference type="Proteomes" id="UP001652642">
    <property type="component" value="Chromosome 4"/>
</dbReference>
<dbReference type="AlphaFoldDB" id="A0A6J0UIS7"/>
<name>A0A6J0UIS7_9SAUR</name>
<feature type="region of interest" description="Disordered" evidence="1">
    <location>
        <begin position="37"/>
        <end position="86"/>
    </location>
</feature>
<accession>A0A6J0UIS7</accession>
<dbReference type="InParanoid" id="A0A6J0UIS7"/>
<evidence type="ECO:0000256" key="1">
    <source>
        <dbReference type="SAM" id="MobiDB-lite"/>
    </source>
</evidence>
<dbReference type="Pfam" id="PF15344">
    <property type="entry name" value="FAM217"/>
    <property type="match status" value="1"/>
</dbReference>
<feature type="compositionally biased region" description="Basic and acidic residues" evidence="1">
    <location>
        <begin position="424"/>
        <end position="434"/>
    </location>
</feature>
<feature type="region of interest" description="Disordered" evidence="1">
    <location>
        <begin position="226"/>
        <end position="251"/>
    </location>
</feature>
<dbReference type="RefSeq" id="XP_020659988.2">
    <property type="nucleotide sequence ID" value="XM_020804329.2"/>
</dbReference>
<dbReference type="InterPro" id="IPR029266">
    <property type="entry name" value="FAM217"/>
</dbReference>
<dbReference type="GeneID" id="110084720"/>
<keyword evidence="2" id="KW-1185">Reference proteome</keyword>
<gene>
    <name evidence="3" type="primary">FAM217B</name>
</gene>
<sequence>MCDPPRMGPAIREYPLLLRGESQQSEALVYEIHKGKRMVTSSGERNHAGAKELKNLPRAKELKNHLGAKELKKSPPRVKPPPSKIGKNVCIPVEKSSCQATENRPTNMHGKGKKQLYEGQQPNRTTNVCTSSLRAAPRLKKELVPRKPYETEDSKNLPVFKYPSWSNSSKGEDVLIQSFYCKQKERLGRDSEDHPAESGPCSPVCEGASADAMFLDFASLRIMKEDSDEDSASDLSDSERIPIPPSPCTPPELNLRAEEIDPLYFEHLFDAKFKQPDYYYPDFLPPPYNTWDLKGLAVFVNTECKSEPEAQPVGFLEKYIDRLLELEWLQLQTIEAEKGKAARGRPQTAPVGLRTLKSPGKSKLLHSPLLNKPLTPHESFPRLPTGHSGPRQELQRERGSQIVPCEGKLKAAWSKSGPSPHQRRSGEGRNEAKQRPPIKQQPVSRYSSDTSSMIQGAGNIRPLKQPSAFHSPAVPLKGLPAHTGTNPKKNGNANSYLPSKKASGDKKLKASGAKPASCKFK</sequence>
<feature type="compositionally biased region" description="Polar residues" evidence="1">
    <location>
        <begin position="441"/>
        <end position="454"/>
    </location>
</feature>
<feature type="region of interest" description="Disordered" evidence="1">
    <location>
        <begin position="337"/>
        <end position="521"/>
    </location>
</feature>
<reference evidence="3" key="1">
    <citation type="submission" date="2025-08" db="UniProtKB">
        <authorList>
            <consortium name="RefSeq"/>
        </authorList>
    </citation>
    <scope>IDENTIFICATION</scope>
</reference>
<organism evidence="2 3">
    <name type="scientific">Pogona vitticeps</name>
    <name type="common">central bearded dragon</name>
    <dbReference type="NCBI Taxonomy" id="103695"/>
    <lineage>
        <taxon>Eukaryota</taxon>
        <taxon>Metazoa</taxon>
        <taxon>Chordata</taxon>
        <taxon>Craniata</taxon>
        <taxon>Vertebrata</taxon>
        <taxon>Euteleostomi</taxon>
        <taxon>Lepidosauria</taxon>
        <taxon>Squamata</taxon>
        <taxon>Bifurcata</taxon>
        <taxon>Unidentata</taxon>
        <taxon>Episquamata</taxon>
        <taxon>Toxicofera</taxon>
        <taxon>Iguania</taxon>
        <taxon>Acrodonta</taxon>
        <taxon>Agamidae</taxon>
        <taxon>Amphibolurinae</taxon>
        <taxon>Pogona</taxon>
    </lineage>
</organism>